<feature type="transmembrane region" description="Helical" evidence="1">
    <location>
        <begin position="95"/>
        <end position="114"/>
    </location>
</feature>
<keyword evidence="1" id="KW-0812">Transmembrane</keyword>
<proteinExistence type="predicted"/>
<evidence type="ECO:0000313" key="3">
    <source>
        <dbReference type="Proteomes" id="UP001374579"/>
    </source>
</evidence>
<accession>A0AAN9BBN5</accession>
<protein>
    <submittedName>
        <fullName evidence="2">Uncharacterized protein</fullName>
    </submittedName>
</protein>
<reference evidence="2 3" key="1">
    <citation type="submission" date="2024-02" db="EMBL/GenBank/DDBJ databases">
        <title>Chromosome-scale genome assembly of the rough periwinkle Littorina saxatilis.</title>
        <authorList>
            <person name="De Jode A."/>
            <person name="Faria R."/>
            <person name="Formenti G."/>
            <person name="Sims Y."/>
            <person name="Smith T.P."/>
            <person name="Tracey A."/>
            <person name="Wood J.M.D."/>
            <person name="Zagrodzka Z.B."/>
            <person name="Johannesson K."/>
            <person name="Butlin R.K."/>
            <person name="Leder E.H."/>
        </authorList>
    </citation>
    <scope>NUCLEOTIDE SEQUENCE [LARGE SCALE GENOMIC DNA]</scope>
    <source>
        <strain evidence="2">Snail1</strain>
        <tissue evidence="2">Muscle</tissue>
    </source>
</reference>
<keyword evidence="1" id="KW-0472">Membrane</keyword>
<comment type="caution">
    <text evidence="2">The sequence shown here is derived from an EMBL/GenBank/DDBJ whole genome shotgun (WGS) entry which is preliminary data.</text>
</comment>
<feature type="transmembrane region" description="Helical" evidence="1">
    <location>
        <begin position="56"/>
        <end position="75"/>
    </location>
</feature>
<keyword evidence="1" id="KW-1133">Transmembrane helix</keyword>
<evidence type="ECO:0000256" key="1">
    <source>
        <dbReference type="SAM" id="Phobius"/>
    </source>
</evidence>
<gene>
    <name evidence="2" type="ORF">V1264_020475</name>
</gene>
<name>A0AAN9BBN5_9CAEN</name>
<dbReference type="EMBL" id="JBAMIC010000010">
    <property type="protein sequence ID" value="KAK7102224.1"/>
    <property type="molecule type" value="Genomic_DNA"/>
</dbReference>
<organism evidence="2 3">
    <name type="scientific">Littorina saxatilis</name>
    <dbReference type="NCBI Taxonomy" id="31220"/>
    <lineage>
        <taxon>Eukaryota</taxon>
        <taxon>Metazoa</taxon>
        <taxon>Spiralia</taxon>
        <taxon>Lophotrochozoa</taxon>
        <taxon>Mollusca</taxon>
        <taxon>Gastropoda</taxon>
        <taxon>Caenogastropoda</taxon>
        <taxon>Littorinimorpha</taxon>
        <taxon>Littorinoidea</taxon>
        <taxon>Littorinidae</taxon>
        <taxon>Littorina</taxon>
    </lineage>
</organism>
<evidence type="ECO:0000313" key="2">
    <source>
        <dbReference type="EMBL" id="KAK7102224.1"/>
    </source>
</evidence>
<sequence length="546" mass="59012">MDGEGSPIQPDGGLLSVLGDLLFAGAILVMIYPFLRRTIDRVDRNFFSQFFHIVEVLFAIAALSFVLMLLIAQQMRVTYCSFIRPYVGDKAEDQAYAGIYLKILVCALLVFNYFCASSLQRFVTVFFDWLQPGANRVRFVNTARYRRVRAISDREVLTNNSNTNSQTPVTHTLTHSDILPSMSFPAIRSDSFQEHDDSPMAHHGQRLFRDVGTMVRFPEYQNNLCNLQFCSSIMTDGPGTYSSLPPAPVPAPSPHYSSSFNTSTLSAGLRQGASMGFNAGLQGAYRSGSASEDNSYHRSVAQGTQSGGVGLVSVRSNCQLSLATVKSHSNSALASGQTSSCQGGVLNSSYGNQTLGQTAGTQTFGQTAGSQTFGQTAGTQTFVQSAGSQTCFQNTAPCFQNTTPCFQKTAPCFQNTAPCFQNTTPCFQNTAPCFQNTAPCFQNTAPCGQASVRSCINSDRGSVQRSHSACSHPGYQGSSHHIVAGVHSGMCVVHSGSHTPQAGCSQSVSASIFLPQQRSTVHVRRRRLRLPSMPKTTRSGKIYGYG</sequence>
<keyword evidence="3" id="KW-1185">Reference proteome</keyword>
<dbReference type="Proteomes" id="UP001374579">
    <property type="component" value="Unassembled WGS sequence"/>
</dbReference>
<dbReference type="AlphaFoldDB" id="A0AAN9BBN5"/>
<feature type="transmembrane region" description="Helical" evidence="1">
    <location>
        <begin position="12"/>
        <end position="35"/>
    </location>
</feature>